<protein>
    <recommendedName>
        <fullName evidence="4">G domain-containing protein</fullName>
    </recommendedName>
</protein>
<dbReference type="eggNOG" id="ENOG502QQZ0">
    <property type="taxonomic scope" value="Eukaryota"/>
</dbReference>
<evidence type="ECO:0000313" key="2">
    <source>
        <dbReference type="EnsemblPlants" id="Pp3c15_14850V3.1"/>
    </source>
</evidence>
<dbReference type="PaxDb" id="3218-PP1S104_76V6.1"/>
<dbReference type="Proteomes" id="UP000006727">
    <property type="component" value="Chromosome 15"/>
</dbReference>
<dbReference type="HOGENOM" id="CLU_025363_0_0_1"/>
<dbReference type="SUPFAM" id="SSF52540">
    <property type="entry name" value="P-loop containing nucleoside triphosphate hydrolases"/>
    <property type="match status" value="2"/>
</dbReference>
<sequence>MDRVQELALVPAANTRTDTSTLNILLLGPTGVGKSTFINALCNYLSYPSLDEALEGDVKSLIYSGFTLSSFENRKIVKKTVSVGKRDEDEGAASQGASCTQKCKAYNFNIQGTQSIRLIDTPGIGDTRGYDQDVKNMKDILSFISQYEVLHAVCILLRPDEERLTKSLRYCVVHLLEKLHKDASSNILFCFTNSRKTFYQPGNTVVLVEDMLKPKSHDDFIELNIKLDDQNTLYFFDSESFRFLAAKKNDIKFPDKETDNFKSSWTQSSEEAVRLIGHIASLEPHYIQDTLALNRVRVMLETIQKPLCKISANIQANLEETRKIRNEVSETCENIKNYAKQLVRAEVYEETYPLDHPRTICTEPKCKDKVCHDRCSNMETAFGLLDSVGKLPLARDIVSELIDSALPVPILSIISKHLPPATIPVLSNLGVEDANGDAIFCNKLSFRSDIQKVIDESDNDMQQKTKILTILVEKEKFFKTENDVVLNAAALYSGFLEQNSIITYHSAIPQYLDEQIKMEQREGNTARVAELRGMLTTYEDQVRQFKLTRAGINSGSSRSMDVLTQEDVDLEVQKLYRLELHGSHLKAWMDSVESEAQFERLEEVKRTEAAFNLPSASGGASGSSLGGRILESIKCNPRLGCPPQG</sequence>
<name>A9SQH4_PHYPA</name>
<dbReference type="Gramene" id="Pp3c15_14850V3.2">
    <property type="protein sequence ID" value="Pp3c15_14850V3.2"/>
    <property type="gene ID" value="Pp3c15_14850"/>
</dbReference>
<reference evidence="1 3" key="1">
    <citation type="journal article" date="2008" name="Science">
        <title>The Physcomitrella genome reveals evolutionary insights into the conquest of land by plants.</title>
        <authorList>
            <person name="Rensing S."/>
            <person name="Lang D."/>
            <person name="Zimmer A."/>
            <person name="Terry A."/>
            <person name="Salamov A."/>
            <person name="Shapiro H."/>
            <person name="Nishiyama T."/>
            <person name="Perroud P.-F."/>
            <person name="Lindquist E."/>
            <person name="Kamisugi Y."/>
            <person name="Tanahashi T."/>
            <person name="Sakakibara K."/>
            <person name="Fujita T."/>
            <person name="Oishi K."/>
            <person name="Shin-I T."/>
            <person name="Kuroki Y."/>
            <person name="Toyoda A."/>
            <person name="Suzuki Y."/>
            <person name="Hashimoto A."/>
            <person name="Yamaguchi K."/>
            <person name="Sugano A."/>
            <person name="Kohara Y."/>
            <person name="Fujiyama A."/>
            <person name="Anterola A."/>
            <person name="Aoki S."/>
            <person name="Ashton N."/>
            <person name="Barbazuk W.B."/>
            <person name="Barker E."/>
            <person name="Bennetzen J."/>
            <person name="Bezanilla M."/>
            <person name="Blankenship R."/>
            <person name="Cho S.H."/>
            <person name="Dutcher S."/>
            <person name="Estelle M."/>
            <person name="Fawcett J.A."/>
            <person name="Gundlach H."/>
            <person name="Hanada K."/>
            <person name="Heyl A."/>
            <person name="Hicks K.A."/>
            <person name="Hugh J."/>
            <person name="Lohr M."/>
            <person name="Mayer K."/>
            <person name="Melkozernov A."/>
            <person name="Murata T."/>
            <person name="Nelson D."/>
            <person name="Pils B."/>
            <person name="Prigge M."/>
            <person name="Reiss B."/>
            <person name="Renner T."/>
            <person name="Rombauts S."/>
            <person name="Rushton P."/>
            <person name="Sanderfoot A."/>
            <person name="Schween G."/>
            <person name="Shiu S.-H."/>
            <person name="Stueber K."/>
            <person name="Theodoulou F.L."/>
            <person name="Tu H."/>
            <person name="Van de Peer Y."/>
            <person name="Verrier P.J."/>
            <person name="Waters E."/>
            <person name="Wood A."/>
            <person name="Yang L."/>
            <person name="Cove D."/>
            <person name="Cuming A."/>
            <person name="Hasebe M."/>
            <person name="Lucas S."/>
            <person name="Mishler D.B."/>
            <person name="Reski R."/>
            <person name="Grigoriev I."/>
            <person name="Quatrano R.S."/>
            <person name="Boore J.L."/>
        </authorList>
    </citation>
    <scope>NUCLEOTIDE SEQUENCE [LARGE SCALE GENOMIC DNA]</scope>
    <source>
        <strain evidence="2 3">cv. Gransden 2004</strain>
    </source>
</reference>
<reference evidence="2" key="3">
    <citation type="submission" date="2020-12" db="UniProtKB">
        <authorList>
            <consortium name="EnsemblPlants"/>
        </authorList>
    </citation>
    <scope>IDENTIFICATION</scope>
</reference>
<proteinExistence type="predicted"/>
<accession>A9SQH4</accession>
<dbReference type="Gene3D" id="3.40.50.300">
    <property type="entry name" value="P-loop containing nucleotide triphosphate hydrolases"/>
    <property type="match status" value="1"/>
</dbReference>
<dbReference type="InterPro" id="IPR027417">
    <property type="entry name" value="P-loop_NTPase"/>
</dbReference>
<dbReference type="EMBL" id="ABEU02000015">
    <property type="protein sequence ID" value="PNR39487.1"/>
    <property type="molecule type" value="Genomic_DNA"/>
</dbReference>
<dbReference type="PANTHER" id="PTHR32046:SF11">
    <property type="entry name" value="IMMUNE-ASSOCIATED NUCLEOTIDE-BINDING PROTEIN 10-LIKE"/>
    <property type="match status" value="1"/>
</dbReference>
<dbReference type="EnsemblPlants" id="Pp3c15_14850V3.2">
    <property type="protein sequence ID" value="Pp3c15_14850V3.2"/>
    <property type="gene ID" value="Pp3c15_14850"/>
</dbReference>
<evidence type="ECO:0000313" key="1">
    <source>
        <dbReference type="EMBL" id="PNR39487.1"/>
    </source>
</evidence>
<evidence type="ECO:0008006" key="4">
    <source>
        <dbReference type="Google" id="ProtNLM"/>
    </source>
</evidence>
<dbReference type="OrthoDB" id="1936016at2759"/>
<dbReference type="EnsemblPlants" id="Pp3c15_14850V3.1">
    <property type="protein sequence ID" value="Pp3c15_14850V3.1"/>
    <property type="gene ID" value="Pp3c15_14850"/>
</dbReference>
<dbReference type="PANTHER" id="PTHR32046">
    <property type="entry name" value="G DOMAIN-CONTAINING PROTEIN"/>
    <property type="match status" value="1"/>
</dbReference>
<reference evidence="1 3" key="2">
    <citation type="journal article" date="2018" name="Plant J.">
        <title>The Physcomitrella patens chromosome-scale assembly reveals moss genome structure and evolution.</title>
        <authorList>
            <person name="Lang D."/>
            <person name="Ullrich K.K."/>
            <person name="Murat F."/>
            <person name="Fuchs J."/>
            <person name="Jenkins J."/>
            <person name="Haas F.B."/>
            <person name="Piednoel M."/>
            <person name="Gundlach H."/>
            <person name="Van Bel M."/>
            <person name="Meyberg R."/>
            <person name="Vives C."/>
            <person name="Morata J."/>
            <person name="Symeonidi A."/>
            <person name="Hiss M."/>
            <person name="Muchero W."/>
            <person name="Kamisugi Y."/>
            <person name="Saleh O."/>
            <person name="Blanc G."/>
            <person name="Decker E.L."/>
            <person name="van Gessel N."/>
            <person name="Grimwood J."/>
            <person name="Hayes R.D."/>
            <person name="Graham S.W."/>
            <person name="Gunter L.E."/>
            <person name="McDaniel S.F."/>
            <person name="Hoernstein S.N.W."/>
            <person name="Larsson A."/>
            <person name="Li F.W."/>
            <person name="Perroud P.F."/>
            <person name="Phillips J."/>
            <person name="Ranjan P."/>
            <person name="Rokshar D.S."/>
            <person name="Rothfels C.J."/>
            <person name="Schneider L."/>
            <person name="Shu S."/>
            <person name="Stevenson D.W."/>
            <person name="Thummler F."/>
            <person name="Tillich M."/>
            <person name="Villarreal Aguilar J.C."/>
            <person name="Widiez T."/>
            <person name="Wong G.K."/>
            <person name="Wymore A."/>
            <person name="Zhang Y."/>
            <person name="Zimmer A.D."/>
            <person name="Quatrano R.S."/>
            <person name="Mayer K.F.X."/>
            <person name="Goodstein D."/>
            <person name="Casacuberta J.M."/>
            <person name="Vandepoele K."/>
            <person name="Reski R."/>
            <person name="Cuming A.C."/>
            <person name="Tuskan G.A."/>
            <person name="Maumus F."/>
            <person name="Salse J."/>
            <person name="Schmutz J."/>
            <person name="Rensing S.A."/>
        </authorList>
    </citation>
    <scope>NUCLEOTIDE SEQUENCE [LARGE SCALE GENOMIC DNA]</scope>
    <source>
        <strain evidence="2 3">cv. Gransden 2004</strain>
    </source>
</reference>
<evidence type="ECO:0000313" key="3">
    <source>
        <dbReference type="Proteomes" id="UP000006727"/>
    </source>
</evidence>
<keyword evidence="3" id="KW-1185">Reference proteome</keyword>
<dbReference type="AlphaFoldDB" id="A9SQH4"/>
<dbReference type="Gramene" id="Pp3c15_14850V3.1">
    <property type="protein sequence ID" value="Pp3c15_14850V3.1"/>
    <property type="gene ID" value="Pp3c15_14850"/>
</dbReference>
<gene>
    <name evidence="2" type="primary">LOC112292117</name>
    <name evidence="1" type="ORF">PHYPA_019765</name>
</gene>
<dbReference type="CDD" id="cd00882">
    <property type="entry name" value="Ras_like_GTPase"/>
    <property type="match status" value="1"/>
</dbReference>
<organism evidence="1">
    <name type="scientific">Physcomitrium patens</name>
    <name type="common">Spreading-leaved earth moss</name>
    <name type="synonym">Physcomitrella patens</name>
    <dbReference type="NCBI Taxonomy" id="3218"/>
    <lineage>
        <taxon>Eukaryota</taxon>
        <taxon>Viridiplantae</taxon>
        <taxon>Streptophyta</taxon>
        <taxon>Embryophyta</taxon>
        <taxon>Bryophyta</taxon>
        <taxon>Bryophytina</taxon>
        <taxon>Bryopsida</taxon>
        <taxon>Funariidae</taxon>
        <taxon>Funariales</taxon>
        <taxon>Funariaceae</taxon>
        <taxon>Physcomitrium</taxon>
    </lineage>
</organism>
<dbReference type="STRING" id="3218.A9SQH4"/>